<keyword evidence="3" id="KW-1185">Reference proteome</keyword>
<dbReference type="Pfam" id="PF07287">
    <property type="entry name" value="AtuA"/>
    <property type="match status" value="1"/>
</dbReference>
<reference evidence="2 3" key="1">
    <citation type="submission" date="2020-08" db="EMBL/GenBank/DDBJ databases">
        <title>Genomic Encyclopedia of Type Strains, Phase IV (KMG-IV): sequencing the most valuable type-strain genomes for metagenomic binning, comparative biology and taxonomic classification.</title>
        <authorList>
            <person name="Goeker M."/>
        </authorList>
    </citation>
    <scope>NUCLEOTIDE SEQUENCE [LARGE SCALE GENOMIC DNA]</scope>
    <source>
        <strain evidence="2 3">DSM 29781</strain>
    </source>
</reference>
<comment type="caution">
    <text evidence="2">The sequence shown here is derived from an EMBL/GenBank/DDBJ whole genome shotgun (WGS) entry which is preliminary data.</text>
</comment>
<proteinExistence type="predicted"/>
<protein>
    <recommendedName>
        <fullName evidence="1">Acyclic terpene utilisation N-terminal domain-containing protein</fullName>
    </recommendedName>
</protein>
<evidence type="ECO:0000313" key="2">
    <source>
        <dbReference type="EMBL" id="MBB5273546.1"/>
    </source>
</evidence>
<evidence type="ECO:0000259" key="1">
    <source>
        <dbReference type="Pfam" id="PF07287"/>
    </source>
</evidence>
<dbReference type="InterPro" id="IPR010839">
    <property type="entry name" value="AtuA_N"/>
</dbReference>
<dbReference type="AlphaFoldDB" id="A0A7W8HLF0"/>
<dbReference type="PANTHER" id="PTHR47708:SF2">
    <property type="entry name" value="SI:CH73-132F6.5"/>
    <property type="match status" value="1"/>
</dbReference>
<dbReference type="RefSeq" id="WP_183970275.1">
    <property type="nucleotide sequence ID" value="NZ_BAABEW010000020.1"/>
</dbReference>
<gene>
    <name evidence="2" type="ORF">HNQ70_003576</name>
</gene>
<name>A0A7W8HLF0_9BURK</name>
<accession>A0A7W8HLF0</accession>
<dbReference type="PANTHER" id="PTHR47708">
    <property type="match status" value="1"/>
</dbReference>
<evidence type="ECO:0000313" key="3">
    <source>
        <dbReference type="Proteomes" id="UP000532440"/>
    </source>
</evidence>
<dbReference type="EMBL" id="JACHGB010000007">
    <property type="protein sequence ID" value="MBB5273546.1"/>
    <property type="molecule type" value="Genomic_DNA"/>
</dbReference>
<organism evidence="2 3">
    <name type="scientific">Quisquiliibacterium transsilvanicum</name>
    <dbReference type="NCBI Taxonomy" id="1549638"/>
    <lineage>
        <taxon>Bacteria</taxon>
        <taxon>Pseudomonadati</taxon>
        <taxon>Pseudomonadota</taxon>
        <taxon>Betaproteobacteria</taxon>
        <taxon>Burkholderiales</taxon>
        <taxon>Burkholderiaceae</taxon>
        <taxon>Quisquiliibacterium</taxon>
    </lineage>
</organism>
<feature type="domain" description="Acyclic terpene utilisation N-terminal" evidence="1">
    <location>
        <begin position="7"/>
        <end position="449"/>
    </location>
</feature>
<sequence>MAADKVIRIGSGAAWWGDRVEPAALNAEQGDLDYLCFETMAEATVSAAQVRARRDPSFPGYDSYLDDRMRAVLPACMRRGTRIVSNQGWINPDGAAQRIVHWLREFGFHGVRVAAVNGSLITDRVLELTDRILENGAPTASLAPTLISAEAYLGAEPIVQALREGAQIVVTGRVADPSVFLAPMMHEFGWDPLDHARLGAGSGIGHLLECGAQVTGGYFSDPGFKDVPEPWNFGFPIAEVSADGSAVFGKVAGTGGAITLQTVKEQMLYEVHDPANYITPDVVVDFTTARLEQVGPDRVRVSGIGGKPRTPTLKVSIGCTEGFIGEDMFFYAGPGALRRARLAKRILEERFRIVKLDAEEVRIDFLGLNAIHGEATPPDAPEPYEVAVRVAARTRTREDAAKVGREVDGMAVSGVAHTGKRVPHQDRTREIIGVWSSLVPREKVPATVTYFES</sequence>
<dbReference type="Proteomes" id="UP000532440">
    <property type="component" value="Unassembled WGS sequence"/>
</dbReference>